<dbReference type="RefSeq" id="WP_100677178.1">
    <property type="nucleotide sequence ID" value="NZ_NIPO01000001.1"/>
</dbReference>
<dbReference type="GO" id="GO:0043565">
    <property type="term" value="F:sequence-specific DNA binding"/>
    <property type="evidence" value="ECO:0007669"/>
    <property type="project" value="InterPro"/>
</dbReference>
<reference evidence="1 2" key="1">
    <citation type="submission" date="2017-06" db="EMBL/GenBank/DDBJ databases">
        <title>Description of Avrilella dinanensis gen. nov. sp. nov.</title>
        <authorList>
            <person name="Leyer C."/>
            <person name="Sassi M."/>
            <person name="Minet J."/>
            <person name="Kayal S."/>
            <person name="Cattoir V."/>
        </authorList>
    </citation>
    <scope>NUCLEOTIDE SEQUENCE [LARGE SCALE GENOMIC DNA]</scope>
    <source>
        <strain evidence="1 2">UR159</strain>
    </source>
</reference>
<gene>
    <name evidence="1" type="ORF">CDL10_03065</name>
</gene>
<evidence type="ECO:0000313" key="2">
    <source>
        <dbReference type="Proteomes" id="UP000231960"/>
    </source>
</evidence>
<evidence type="ECO:0000313" key="1">
    <source>
        <dbReference type="EMBL" id="PJR03610.1"/>
    </source>
</evidence>
<name>A0A2M9R413_9FLAO</name>
<dbReference type="AlphaFoldDB" id="A0A2M9R413"/>
<organism evidence="1 2">
    <name type="scientific">Avrilella dinanensis</name>
    <dbReference type="NCBI Taxonomy" id="2008672"/>
    <lineage>
        <taxon>Bacteria</taxon>
        <taxon>Pseudomonadati</taxon>
        <taxon>Bacteroidota</taxon>
        <taxon>Flavobacteriia</taxon>
        <taxon>Flavobacteriales</taxon>
        <taxon>Flavobacteriaceae</taxon>
        <taxon>Avrilella</taxon>
    </lineage>
</organism>
<keyword evidence="2" id="KW-1185">Reference proteome</keyword>
<accession>A0A2M9R413</accession>
<dbReference type="Gene3D" id="1.10.10.60">
    <property type="entry name" value="Homeodomain-like"/>
    <property type="match status" value="1"/>
</dbReference>
<dbReference type="EMBL" id="NIPO01000001">
    <property type="protein sequence ID" value="PJR03610.1"/>
    <property type="molecule type" value="Genomic_DNA"/>
</dbReference>
<protein>
    <submittedName>
        <fullName evidence="1">Transposase</fullName>
    </submittedName>
</protein>
<dbReference type="Proteomes" id="UP000231960">
    <property type="component" value="Unassembled WGS sequence"/>
</dbReference>
<dbReference type="OrthoDB" id="1260127at2"/>
<proteinExistence type="predicted"/>
<comment type="caution">
    <text evidence="1">The sequence shown here is derived from an EMBL/GenBank/DDBJ whole genome shotgun (WGS) entry which is preliminary data.</text>
</comment>
<dbReference type="InterPro" id="IPR010921">
    <property type="entry name" value="Trp_repressor/repl_initiator"/>
</dbReference>
<sequence>MTPNYKNIYSDIINRKYPHKKKKCKRILEKDQLTFFDVLELDELIFEKKSREMKEMDQKYRSYDKSTILEILEYQKKHKLKNTEVANHFNMSRNTIASWKKLFDK</sequence>
<dbReference type="SUPFAM" id="SSF48295">
    <property type="entry name" value="TrpR-like"/>
    <property type="match status" value="1"/>
</dbReference>